<keyword evidence="2" id="KW-1185">Reference proteome</keyword>
<proteinExistence type="predicted"/>
<comment type="caution">
    <text evidence="1">The sequence shown here is derived from an EMBL/GenBank/DDBJ whole genome shotgun (WGS) entry which is preliminary data.</text>
</comment>
<dbReference type="EMBL" id="JAIZAY010000011">
    <property type="protein sequence ID" value="KAJ8033070.1"/>
    <property type="molecule type" value="Genomic_DNA"/>
</dbReference>
<sequence length="98" mass="11256">MGYAVFSISPDVEPPRYILSEQPDPRKNERCYSELVNLIDKSLTLIMREAPDDGKKALGILRTHFAGSRKPRIIALYTELTSLMKHEYESVTDFILRV</sequence>
<dbReference type="OrthoDB" id="10059408at2759"/>
<gene>
    <name evidence="1" type="ORF">HOLleu_23201</name>
</gene>
<name>A0A9Q1BUM5_HOLLE</name>
<dbReference type="Proteomes" id="UP001152320">
    <property type="component" value="Chromosome 11"/>
</dbReference>
<protein>
    <submittedName>
        <fullName evidence="1">Uncharacterized protein</fullName>
    </submittedName>
</protein>
<dbReference type="AlphaFoldDB" id="A0A9Q1BUM5"/>
<reference evidence="1" key="1">
    <citation type="submission" date="2021-10" db="EMBL/GenBank/DDBJ databases">
        <title>Tropical sea cucumber genome reveals ecological adaptation and Cuvierian tubules defense mechanism.</title>
        <authorList>
            <person name="Chen T."/>
        </authorList>
    </citation>
    <scope>NUCLEOTIDE SEQUENCE</scope>
    <source>
        <strain evidence="1">Nanhai2018</strain>
        <tissue evidence="1">Muscle</tissue>
    </source>
</reference>
<organism evidence="1 2">
    <name type="scientific">Holothuria leucospilota</name>
    <name type="common">Black long sea cucumber</name>
    <name type="synonym">Mertensiothuria leucospilota</name>
    <dbReference type="NCBI Taxonomy" id="206669"/>
    <lineage>
        <taxon>Eukaryota</taxon>
        <taxon>Metazoa</taxon>
        <taxon>Echinodermata</taxon>
        <taxon>Eleutherozoa</taxon>
        <taxon>Echinozoa</taxon>
        <taxon>Holothuroidea</taxon>
        <taxon>Aspidochirotacea</taxon>
        <taxon>Aspidochirotida</taxon>
        <taxon>Holothuriidae</taxon>
        <taxon>Holothuria</taxon>
    </lineage>
</organism>
<accession>A0A9Q1BUM5</accession>
<evidence type="ECO:0000313" key="2">
    <source>
        <dbReference type="Proteomes" id="UP001152320"/>
    </source>
</evidence>
<evidence type="ECO:0000313" key="1">
    <source>
        <dbReference type="EMBL" id="KAJ8033070.1"/>
    </source>
</evidence>